<evidence type="ECO:0000313" key="4">
    <source>
        <dbReference type="RefSeq" id="XP_026672058.1"/>
    </source>
</evidence>
<feature type="domain" description="CCHC-type" evidence="2">
    <location>
        <begin position="281"/>
        <end position="294"/>
    </location>
</feature>
<gene>
    <name evidence="4" type="primary">LOC113464732</name>
</gene>
<dbReference type="SUPFAM" id="SSF57756">
    <property type="entry name" value="Retrovirus zinc finger-like domains"/>
    <property type="match status" value="1"/>
</dbReference>
<proteinExistence type="predicted"/>
<keyword evidence="1" id="KW-0862">Zinc</keyword>
<evidence type="ECO:0000259" key="2">
    <source>
        <dbReference type="PROSITE" id="PS50158"/>
    </source>
</evidence>
<evidence type="ECO:0000313" key="3">
    <source>
        <dbReference type="Proteomes" id="UP000694925"/>
    </source>
</evidence>
<organism evidence="3 4">
    <name type="scientific">Ceratina calcarata</name>
    <dbReference type="NCBI Taxonomy" id="156304"/>
    <lineage>
        <taxon>Eukaryota</taxon>
        <taxon>Metazoa</taxon>
        <taxon>Ecdysozoa</taxon>
        <taxon>Arthropoda</taxon>
        <taxon>Hexapoda</taxon>
        <taxon>Insecta</taxon>
        <taxon>Pterygota</taxon>
        <taxon>Neoptera</taxon>
        <taxon>Endopterygota</taxon>
        <taxon>Hymenoptera</taxon>
        <taxon>Apocrita</taxon>
        <taxon>Aculeata</taxon>
        <taxon>Apoidea</taxon>
        <taxon>Anthophila</taxon>
        <taxon>Apidae</taxon>
        <taxon>Ceratina</taxon>
        <taxon>Zadontomerus</taxon>
    </lineage>
</organism>
<name>A0AAJ7S5W9_9HYME</name>
<dbReference type="AlphaFoldDB" id="A0AAJ7S5W9"/>
<dbReference type="InterPro" id="IPR001878">
    <property type="entry name" value="Znf_CCHC"/>
</dbReference>
<dbReference type="InterPro" id="IPR005162">
    <property type="entry name" value="Retrotrans_gag_dom"/>
</dbReference>
<keyword evidence="1" id="KW-0863">Zinc-finger</keyword>
<evidence type="ECO:0000256" key="1">
    <source>
        <dbReference type="PROSITE-ProRule" id="PRU00047"/>
    </source>
</evidence>
<dbReference type="RefSeq" id="XP_026672058.1">
    <property type="nucleotide sequence ID" value="XM_026816257.1"/>
</dbReference>
<protein>
    <submittedName>
        <fullName evidence="4">Uncharacterized protein LOC113464732</fullName>
    </submittedName>
</protein>
<dbReference type="GeneID" id="113464732"/>
<keyword evidence="1" id="KW-0479">Metal-binding</keyword>
<dbReference type="PROSITE" id="PS50158">
    <property type="entry name" value="ZF_CCHC"/>
    <property type="match status" value="1"/>
</dbReference>
<accession>A0AAJ7S5W9</accession>
<dbReference type="KEGG" id="ccal:113464732"/>
<reference evidence="4" key="1">
    <citation type="submission" date="2025-08" db="UniProtKB">
        <authorList>
            <consortium name="RefSeq"/>
        </authorList>
    </citation>
    <scope>IDENTIFICATION</scope>
    <source>
        <tissue evidence="4">Whole body</tissue>
    </source>
</reference>
<dbReference type="GO" id="GO:0008270">
    <property type="term" value="F:zinc ion binding"/>
    <property type="evidence" value="ECO:0007669"/>
    <property type="project" value="UniProtKB-KW"/>
</dbReference>
<dbReference type="InterPro" id="IPR036875">
    <property type="entry name" value="Znf_CCHC_sf"/>
</dbReference>
<keyword evidence="3" id="KW-1185">Reference proteome</keyword>
<dbReference type="Proteomes" id="UP000694925">
    <property type="component" value="Unplaced"/>
</dbReference>
<dbReference type="GO" id="GO:0003676">
    <property type="term" value="F:nucleic acid binding"/>
    <property type="evidence" value="ECO:0007669"/>
    <property type="project" value="InterPro"/>
</dbReference>
<dbReference type="Pfam" id="PF03732">
    <property type="entry name" value="Retrotrans_gag"/>
    <property type="match status" value="1"/>
</dbReference>
<sequence length="337" mass="39113">MTWIHMAWIQELRKEELAQRLAVLGEDNAGGIAELRARFRDFVRAHPDDEQLRRWKTSHKTAPLTNATTTHAPPTNVEPPTLAYAAPRAIDQIRKWNCHFQGKDLPGFVERIGELRRAYRISDEDLLLGLPELLRGTTLNWFRNREDDWDTWEDFIRDLRNAYEPPFHQALLQDRISARRQRPREPIQEYVTDLQTMFHRLGTATPEQVLDRALLNMTAEYQMRIKPSHIRTLDDLVRAGKRIEMCQQRWATDAQQQRPTRPIHRTATACADMPFDRDTCCWRCKQPGHTRRGCTAPRKIFCSYCGTDGTTYRECACARPGNEQRAGAQNGVARPNA</sequence>